<accession>A0A3N4UQY8</accession>
<gene>
    <name evidence="2" type="ORF">EDD53_2701</name>
</gene>
<proteinExistence type="predicted"/>
<evidence type="ECO:0000259" key="1">
    <source>
        <dbReference type="PROSITE" id="PS51186"/>
    </source>
</evidence>
<dbReference type="OrthoDB" id="9796171at2"/>
<comment type="caution">
    <text evidence="2">The sequence shown here is derived from an EMBL/GenBank/DDBJ whole genome shotgun (WGS) entry which is preliminary data.</text>
</comment>
<dbReference type="PANTHER" id="PTHR13355">
    <property type="entry name" value="GLUCOSAMINE 6-PHOSPHATE N-ACETYLTRANSFERASE"/>
    <property type="match status" value="1"/>
</dbReference>
<dbReference type="PROSITE" id="PS51186">
    <property type="entry name" value="GNAT"/>
    <property type="match status" value="1"/>
</dbReference>
<name>A0A3N4UQY8_9RHOB</name>
<sequence>MIIHIQETDNIRDCLALRMTVFVEEQKVPQDEELDDLDDVSTHFIATTQDGVPVGTARIYQIGDVGKIGRVCVLSSHRGTGLGAQLVKTCIAALREKDGIKTAKLGAQNHAIPFYERLGFTVKGGEYMDGGIPHHDMVLSL</sequence>
<evidence type="ECO:0000313" key="3">
    <source>
        <dbReference type="Proteomes" id="UP000269689"/>
    </source>
</evidence>
<organism evidence="2 3">
    <name type="scientific">Pacificibacter maritimus</name>
    <dbReference type="NCBI Taxonomy" id="762213"/>
    <lineage>
        <taxon>Bacteria</taxon>
        <taxon>Pseudomonadati</taxon>
        <taxon>Pseudomonadota</taxon>
        <taxon>Alphaproteobacteria</taxon>
        <taxon>Rhodobacterales</taxon>
        <taxon>Roseobacteraceae</taxon>
        <taxon>Pacificibacter</taxon>
    </lineage>
</organism>
<dbReference type="Gene3D" id="3.40.630.30">
    <property type="match status" value="1"/>
</dbReference>
<evidence type="ECO:0000313" key="2">
    <source>
        <dbReference type="EMBL" id="RPE63104.1"/>
    </source>
</evidence>
<dbReference type="AlphaFoldDB" id="A0A3N4UQY8"/>
<dbReference type="GO" id="GO:0004343">
    <property type="term" value="F:glucosamine 6-phosphate N-acetyltransferase activity"/>
    <property type="evidence" value="ECO:0007669"/>
    <property type="project" value="TreeGrafter"/>
</dbReference>
<feature type="domain" description="N-acetyltransferase" evidence="1">
    <location>
        <begin position="1"/>
        <end position="141"/>
    </location>
</feature>
<dbReference type="RefSeq" id="WP_123794013.1">
    <property type="nucleotide sequence ID" value="NZ_RKQK01000005.1"/>
</dbReference>
<dbReference type="SUPFAM" id="SSF55729">
    <property type="entry name" value="Acyl-CoA N-acyltransferases (Nat)"/>
    <property type="match status" value="1"/>
</dbReference>
<keyword evidence="3" id="KW-1185">Reference proteome</keyword>
<dbReference type="CDD" id="cd04301">
    <property type="entry name" value="NAT_SF"/>
    <property type="match status" value="1"/>
</dbReference>
<dbReference type="InterPro" id="IPR039143">
    <property type="entry name" value="GNPNAT1-like"/>
</dbReference>
<reference evidence="2 3" key="1">
    <citation type="submission" date="2018-11" db="EMBL/GenBank/DDBJ databases">
        <title>Genomic Encyclopedia of Type Strains, Phase IV (KMG-IV): sequencing the most valuable type-strain genomes for metagenomic binning, comparative biology and taxonomic classification.</title>
        <authorList>
            <person name="Goeker M."/>
        </authorList>
    </citation>
    <scope>NUCLEOTIDE SEQUENCE [LARGE SCALE GENOMIC DNA]</scope>
    <source>
        <strain evidence="2 3">DSM 104731</strain>
    </source>
</reference>
<dbReference type="Proteomes" id="UP000269689">
    <property type="component" value="Unassembled WGS sequence"/>
</dbReference>
<dbReference type="PANTHER" id="PTHR13355:SF11">
    <property type="entry name" value="GLUCOSAMINE 6-PHOSPHATE N-ACETYLTRANSFERASE"/>
    <property type="match status" value="1"/>
</dbReference>
<dbReference type="EMBL" id="RKQK01000005">
    <property type="protein sequence ID" value="RPE63104.1"/>
    <property type="molecule type" value="Genomic_DNA"/>
</dbReference>
<protein>
    <submittedName>
        <fullName evidence="2">ElaA protein</fullName>
    </submittedName>
</protein>
<dbReference type="InterPro" id="IPR016181">
    <property type="entry name" value="Acyl_CoA_acyltransferase"/>
</dbReference>
<dbReference type="InterPro" id="IPR000182">
    <property type="entry name" value="GNAT_dom"/>
</dbReference>
<dbReference type="Pfam" id="PF13673">
    <property type="entry name" value="Acetyltransf_10"/>
    <property type="match status" value="1"/>
</dbReference>